<keyword evidence="1" id="KW-0949">S-adenosyl-L-methionine</keyword>
<keyword evidence="2" id="KW-0479">Metal-binding</keyword>
<evidence type="ECO:0000256" key="4">
    <source>
        <dbReference type="ARBA" id="ARBA00023014"/>
    </source>
</evidence>
<proteinExistence type="predicted"/>
<accession>A0A7C4JJJ3</accession>
<dbReference type="InterPro" id="IPR040087">
    <property type="entry name" value="MJ0021-like"/>
</dbReference>
<dbReference type="Pfam" id="PF04055">
    <property type="entry name" value="Radical_SAM"/>
    <property type="match status" value="1"/>
</dbReference>
<dbReference type="GO" id="GO:0003824">
    <property type="term" value="F:catalytic activity"/>
    <property type="evidence" value="ECO:0007669"/>
    <property type="project" value="InterPro"/>
</dbReference>
<dbReference type="CDD" id="cd01335">
    <property type="entry name" value="Radical_SAM"/>
    <property type="match status" value="1"/>
</dbReference>
<dbReference type="EMBL" id="DTBD01000009">
    <property type="protein sequence ID" value="HGQ63899.1"/>
    <property type="molecule type" value="Genomic_DNA"/>
</dbReference>
<dbReference type="SUPFAM" id="SSF102114">
    <property type="entry name" value="Radical SAM enzymes"/>
    <property type="match status" value="1"/>
</dbReference>
<dbReference type="AlphaFoldDB" id="A0A7C4JJJ3"/>
<dbReference type="PANTHER" id="PTHR43288:SF1">
    <property type="entry name" value="GLYCYL-RADICAL ENZYME ACTIVATING ENZYME MJ0021-RELATED"/>
    <property type="match status" value="1"/>
</dbReference>
<gene>
    <name evidence="7" type="ORF">ENU08_01470</name>
    <name evidence="6" type="ORF">ENU41_07320</name>
</gene>
<organism evidence="7">
    <name type="scientific">Ignisphaera aggregans</name>
    <dbReference type="NCBI Taxonomy" id="334771"/>
    <lineage>
        <taxon>Archaea</taxon>
        <taxon>Thermoproteota</taxon>
        <taxon>Thermoprotei</taxon>
        <taxon>Desulfurococcales</taxon>
        <taxon>Desulfurococcaceae</taxon>
        <taxon>Ignisphaera</taxon>
    </lineage>
</organism>
<feature type="domain" description="Radical SAM core" evidence="5">
    <location>
        <begin position="36"/>
        <end position="142"/>
    </location>
</feature>
<keyword evidence="3" id="KW-0408">Iron</keyword>
<evidence type="ECO:0000256" key="1">
    <source>
        <dbReference type="ARBA" id="ARBA00022691"/>
    </source>
</evidence>
<protein>
    <submittedName>
        <fullName evidence="7">Radical SAM protein</fullName>
    </submittedName>
</protein>
<dbReference type="EMBL" id="DTCK01000041">
    <property type="protein sequence ID" value="HGQ36465.1"/>
    <property type="molecule type" value="Genomic_DNA"/>
</dbReference>
<evidence type="ECO:0000313" key="7">
    <source>
        <dbReference type="EMBL" id="HGQ63899.1"/>
    </source>
</evidence>
<keyword evidence="4" id="KW-0411">Iron-sulfur</keyword>
<dbReference type="Gene3D" id="3.20.20.70">
    <property type="entry name" value="Aldolase class I"/>
    <property type="match status" value="1"/>
</dbReference>
<reference evidence="7" key="1">
    <citation type="journal article" date="2020" name="mSystems">
        <title>Genome- and Community-Level Interaction Insights into Carbon Utilization and Element Cycling Functions of Hydrothermarchaeota in Hydrothermal Sediment.</title>
        <authorList>
            <person name="Zhou Z."/>
            <person name="Liu Y."/>
            <person name="Xu W."/>
            <person name="Pan J."/>
            <person name="Luo Z.H."/>
            <person name="Li M."/>
        </authorList>
    </citation>
    <scope>NUCLEOTIDE SEQUENCE [LARGE SCALE GENOMIC DNA]</scope>
    <source>
        <strain evidence="7">SpSt-637</strain>
        <strain evidence="6">SpSt-667</strain>
    </source>
</reference>
<sequence>MVSVYSIHSMGLYGTWYGFLPKGCIYCIKGSKAVIFTTGICGNKCYYCPISFERRSYNSFYIDEERFKNFSELIDEIALIKAEGASITGGEPFQMFYMVINIIKILKDFFGDNFHIHLYTSGYGVSKEAIRRVASARLDEIRFHMVNTTIFKLIEFAIKETDMDVGIEIPAIPDTEWLWKIALEANNLGVKFINLNEFEVSETNIESILIHGYKVKDDGRGVEGSYEIALKVIERAYRENLKTSIHLCPAIYKDVVQHRNRLRRKALMCVGPDISINDDGTIKIKDKEDIPTFNVCSDYLDGKISGIKTH</sequence>
<evidence type="ECO:0000256" key="2">
    <source>
        <dbReference type="ARBA" id="ARBA00022723"/>
    </source>
</evidence>
<evidence type="ECO:0000259" key="5">
    <source>
        <dbReference type="Pfam" id="PF04055"/>
    </source>
</evidence>
<dbReference type="InterPro" id="IPR007197">
    <property type="entry name" value="rSAM"/>
</dbReference>
<dbReference type="InterPro" id="IPR058240">
    <property type="entry name" value="rSAM_sf"/>
</dbReference>
<dbReference type="SFLD" id="SFLDG01108">
    <property type="entry name" value="Uncharacterised_Radical_SAM_Su"/>
    <property type="match status" value="1"/>
</dbReference>
<evidence type="ECO:0000313" key="6">
    <source>
        <dbReference type="EMBL" id="HGQ36465.1"/>
    </source>
</evidence>
<dbReference type="GO" id="GO:0046872">
    <property type="term" value="F:metal ion binding"/>
    <property type="evidence" value="ECO:0007669"/>
    <property type="project" value="UniProtKB-KW"/>
</dbReference>
<dbReference type="InterPro" id="IPR013785">
    <property type="entry name" value="Aldolase_TIM"/>
</dbReference>
<name>A0A7C4JJJ3_9CREN</name>
<dbReference type="PANTHER" id="PTHR43288">
    <property type="entry name" value="BIOTIN SYNTHASE-RELATED PROTEIN, RADICAL SAM SUPERFAMILY"/>
    <property type="match status" value="1"/>
</dbReference>
<comment type="caution">
    <text evidence="7">The sequence shown here is derived from an EMBL/GenBank/DDBJ whole genome shotgun (WGS) entry which is preliminary data.</text>
</comment>
<evidence type="ECO:0000256" key="3">
    <source>
        <dbReference type="ARBA" id="ARBA00023004"/>
    </source>
</evidence>
<dbReference type="SFLD" id="SFLDS00029">
    <property type="entry name" value="Radical_SAM"/>
    <property type="match status" value="1"/>
</dbReference>
<dbReference type="GO" id="GO:0051536">
    <property type="term" value="F:iron-sulfur cluster binding"/>
    <property type="evidence" value="ECO:0007669"/>
    <property type="project" value="UniProtKB-KW"/>
</dbReference>